<gene>
    <name evidence="1" type="ORF">SAMN02745110_00675</name>
</gene>
<dbReference type="AlphaFoldDB" id="A0A1T4L566"/>
<evidence type="ECO:0000313" key="1">
    <source>
        <dbReference type="EMBL" id="SJZ49886.1"/>
    </source>
</evidence>
<protein>
    <recommendedName>
        <fullName evidence="3">Helix-turn-helix domain-containing protein</fullName>
    </recommendedName>
</protein>
<organism evidence="1 2">
    <name type="scientific">Eubacterium ruminantium</name>
    <dbReference type="NCBI Taxonomy" id="42322"/>
    <lineage>
        <taxon>Bacteria</taxon>
        <taxon>Bacillati</taxon>
        <taxon>Bacillota</taxon>
        <taxon>Clostridia</taxon>
        <taxon>Eubacteriales</taxon>
        <taxon>Eubacteriaceae</taxon>
        <taxon>Eubacterium</taxon>
    </lineage>
</organism>
<accession>A0A1T4L566</accession>
<dbReference type="CDD" id="cd00093">
    <property type="entry name" value="HTH_XRE"/>
    <property type="match status" value="1"/>
</dbReference>
<keyword evidence="2" id="KW-1185">Reference proteome</keyword>
<sequence length="122" mass="14063">MAYTKYGEFMRILRIRFHEVMGDTARLFGVKVPFVSAVENGKRNVPEDWFDKIVGHYNLSAEEQAELRDAIDDSKTQMKISLVNTNNVKREMALQFQRSFDGIDEETARKIIEMLNSGGDIE</sequence>
<evidence type="ECO:0008006" key="3">
    <source>
        <dbReference type="Google" id="ProtNLM"/>
    </source>
</evidence>
<dbReference type="RefSeq" id="WP_078786395.1">
    <property type="nucleotide sequence ID" value="NZ_FMTO01000005.1"/>
</dbReference>
<dbReference type="Proteomes" id="UP000189857">
    <property type="component" value="Unassembled WGS sequence"/>
</dbReference>
<proteinExistence type="predicted"/>
<dbReference type="OrthoDB" id="9812960at2"/>
<dbReference type="InterPro" id="IPR010982">
    <property type="entry name" value="Lambda_DNA-bd_dom_sf"/>
</dbReference>
<dbReference type="EMBL" id="FUXA01000005">
    <property type="protein sequence ID" value="SJZ49886.1"/>
    <property type="molecule type" value="Genomic_DNA"/>
</dbReference>
<reference evidence="1 2" key="1">
    <citation type="submission" date="2017-02" db="EMBL/GenBank/DDBJ databases">
        <authorList>
            <person name="Peterson S.W."/>
        </authorList>
    </citation>
    <scope>NUCLEOTIDE SEQUENCE [LARGE SCALE GENOMIC DNA]</scope>
    <source>
        <strain evidence="1 2">ATCC 17233</strain>
    </source>
</reference>
<dbReference type="SUPFAM" id="SSF47413">
    <property type="entry name" value="lambda repressor-like DNA-binding domains"/>
    <property type="match status" value="1"/>
</dbReference>
<dbReference type="InterPro" id="IPR001387">
    <property type="entry name" value="Cro/C1-type_HTH"/>
</dbReference>
<evidence type="ECO:0000313" key="2">
    <source>
        <dbReference type="Proteomes" id="UP000189857"/>
    </source>
</evidence>
<name>A0A1T4L566_9FIRM</name>
<dbReference type="GO" id="GO:0003677">
    <property type="term" value="F:DNA binding"/>
    <property type="evidence" value="ECO:0007669"/>
    <property type="project" value="InterPro"/>
</dbReference>